<comment type="caution">
    <text evidence="2">The sequence shown here is derived from an EMBL/GenBank/DDBJ whole genome shotgun (WGS) entry which is preliminary data.</text>
</comment>
<dbReference type="EC" id="6.5.1.-" evidence="2"/>
<dbReference type="GO" id="GO:0004113">
    <property type="term" value="F:2',3'-cyclic-nucleotide 3'-phosphodiesterase activity"/>
    <property type="evidence" value="ECO:0007669"/>
    <property type="project" value="InterPro"/>
</dbReference>
<gene>
    <name evidence="2" type="ORF">HNP48_004483</name>
</gene>
<sequence length="192" mass="21494">MAQPHDLYFFVGLPAHLACRAVGLLGSLGLSPFPERGAPMREDGLHITIEKMGRFLDRIPTRQLDLAMAAGNTVVAEPFDIWLDAVQSSTHPDGKSMAQLTGRAAGLRGICGFEHSLAQAMRRVGFHESQIRRSFSPHVTLDYRHAPFARRAIEPFAWRVSEFMLVDSLYGLSEHVVLGRWPLVSRQQAFDW</sequence>
<evidence type="ECO:0000313" key="3">
    <source>
        <dbReference type="Proteomes" id="UP000575083"/>
    </source>
</evidence>
<evidence type="ECO:0000313" key="2">
    <source>
        <dbReference type="EMBL" id="MBB6561789.1"/>
    </source>
</evidence>
<proteinExistence type="predicted"/>
<dbReference type="InterPro" id="IPR009097">
    <property type="entry name" value="Cyclic_Pdiesterase"/>
</dbReference>
<dbReference type="PANTHER" id="PTHR35561:SF1">
    <property type="entry name" value="RNA 2',3'-CYCLIC PHOSPHODIESTERASE"/>
    <property type="match status" value="1"/>
</dbReference>
<dbReference type="InterPro" id="IPR004175">
    <property type="entry name" value="RNA_CPDase"/>
</dbReference>
<dbReference type="SUPFAM" id="SSF55144">
    <property type="entry name" value="LigT-like"/>
    <property type="match status" value="1"/>
</dbReference>
<evidence type="ECO:0000256" key="1">
    <source>
        <dbReference type="ARBA" id="ARBA00022801"/>
    </source>
</evidence>
<accession>A0A7X0PHC7</accession>
<keyword evidence="2" id="KW-0436">Ligase</keyword>
<dbReference type="EMBL" id="JACHLK010000009">
    <property type="protein sequence ID" value="MBB6561789.1"/>
    <property type="molecule type" value="Genomic_DNA"/>
</dbReference>
<name>A0A7X0PHC7_9BURK</name>
<dbReference type="Gene3D" id="3.90.1140.10">
    <property type="entry name" value="Cyclic phosphodiesterase"/>
    <property type="match status" value="1"/>
</dbReference>
<protein>
    <submittedName>
        <fullName evidence="2">2'-5' RNA ligase</fullName>
        <ecNumber evidence="2">6.5.1.-</ecNumber>
    </submittedName>
</protein>
<dbReference type="AlphaFoldDB" id="A0A7X0PHC7"/>
<dbReference type="RefSeq" id="WP_184861151.1">
    <property type="nucleotide sequence ID" value="NZ_JACHLK010000009.1"/>
</dbReference>
<dbReference type="GO" id="GO:0008664">
    <property type="term" value="F:RNA 2',3'-cyclic 3'-phosphodiesterase activity"/>
    <property type="evidence" value="ECO:0007669"/>
    <property type="project" value="InterPro"/>
</dbReference>
<reference evidence="2 3" key="1">
    <citation type="submission" date="2020-08" db="EMBL/GenBank/DDBJ databases">
        <title>Functional genomics of gut bacteria from endangered species of beetles.</title>
        <authorList>
            <person name="Carlos-Shanley C."/>
        </authorList>
    </citation>
    <scope>NUCLEOTIDE SEQUENCE [LARGE SCALE GENOMIC DNA]</scope>
    <source>
        <strain evidence="2 3">S00198</strain>
    </source>
</reference>
<keyword evidence="3" id="KW-1185">Reference proteome</keyword>
<keyword evidence="1" id="KW-0378">Hydrolase</keyword>
<dbReference type="Proteomes" id="UP000575083">
    <property type="component" value="Unassembled WGS sequence"/>
</dbReference>
<dbReference type="PANTHER" id="PTHR35561">
    <property type="entry name" value="RNA 2',3'-CYCLIC PHOSPHODIESTERASE"/>
    <property type="match status" value="1"/>
</dbReference>
<organism evidence="2 3">
    <name type="scientific">Acidovorax soli</name>
    <dbReference type="NCBI Taxonomy" id="592050"/>
    <lineage>
        <taxon>Bacteria</taxon>
        <taxon>Pseudomonadati</taxon>
        <taxon>Pseudomonadota</taxon>
        <taxon>Betaproteobacteria</taxon>
        <taxon>Burkholderiales</taxon>
        <taxon>Comamonadaceae</taxon>
        <taxon>Acidovorax</taxon>
    </lineage>
</organism>
<dbReference type="GO" id="GO:0016874">
    <property type="term" value="F:ligase activity"/>
    <property type="evidence" value="ECO:0007669"/>
    <property type="project" value="UniProtKB-KW"/>
</dbReference>